<evidence type="ECO:0000259" key="2">
    <source>
        <dbReference type="Pfam" id="PF01370"/>
    </source>
</evidence>
<gene>
    <name evidence="3" type="ORF">GCM10007116_02210</name>
</gene>
<dbReference type="InterPro" id="IPR036291">
    <property type="entry name" value="NAD(P)-bd_dom_sf"/>
</dbReference>
<evidence type="ECO:0000313" key="3">
    <source>
        <dbReference type="EMBL" id="GGT87824.1"/>
    </source>
</evidence>
<dbReference type="PANTHER" id="PTHR43000">
    <property type="entry name" value="DTDP-D-GLUCOSE 4,6-DEHYDRATASE-RELATED"/>
    <property type="match status" value="1"/>
</dbReference>
<dbReference type="AlphaFoldDB" id="A0A830GYJ4"/>
<sequence length="400" mass="45907">MNYLYIAEFYNLSITTLPMKIVVLGADGYLGWPLSLRLLRRGHRVVGVDNLATRRAVEEVGSDSALPISSPQERERAAKELGDFKFVFGDVTDYQFVKELISSEKPDAVVHFAEQRSAPYSMKDVEHAVYTMHNNLEGTLNLIYAVKEAKPDVHVVKMGTMGEYGTPNFDIPESAFVEVEIKGRRDRIPTPKFAGSWYHWTKVYDTYNMLFANKIWGLTFTDIMQGPVYGTRTEEIVSERFFTRFDFDEVWGTVVNRYCVEAVLGLPLTPYGKGGQTRGFLSLEDSVEALRILIENPPEMGSYRHVNQFVELRSVREIASFVQDAGKELGLDVKVQHVPNPRVEAEEHYYNPELKVLPNLGFRPRKSMREEVKVMLKDLLPFKERISRFSSVIMPRTRWK</sequence>
<protein>
    <submittedName>
        <fullName evidence="3">NAD-dependent dehydratase</fullName>
    </submittedName>
</protein>
<dbReference type="InterPro" id="IPR053578">
    <property type="entry name" value="UDP-sulfoquinovose_synthase"/>
</dbReference>
<dbReference type="NCBIfam" id="NF041015">
    <property type="entry name" value="UDPsulfquin_syn"/>
    <property type="match status" value="1"/>
</dbReference>
<comment type="similarity">
    <text evidence="1">Belongs to the NAD(P)-dependent epimerase/dehydratase family.</text>
</comment>
<reference evidence="3" key="2">
    <citation type="submission" date="2020-09" db="EMBL/GenBank/DDBJ databases">
        <authorList>
            <person name="Sun Q."/>
            <person name="Ohkuma M."/>
        </authorList>
    </citation>
    <scope>NUCLEOTIDE SEQUENCE</scope>
    <source>
        <strain evidence="3">JCM 31740</strain>
    </source>
</reference>
<dbReference type="Pfam" id="PF01370">
    <property type="entry name" value="Epimerase"/>
    <property type="match status" value="1"/>
</dbReference>
<name>A0A830GYJ4_9CREN</name>
<evidence type="ECO:0000256" key="1">
    <source>
        <dbReference type="ARBA" id="ARBA00007637"/>
    </source>
</evidence>
<dbReference type="Proteomes" id="UP000616143">
    <property type="component" value="Unassembled WGS sequence"/>
</dbReference>
<dbReference type="EMBL" id="BMQS01000002">
    <property type="protein sequence ID" value="GGT87824.1"/>
    <property type="molecule type" value="Genomic_DNA"/>
</dbReference>
<accession>A0A830GYJ4</accession>
<dbReference type="InterPro" id="IPR001509">
    <property type="entry name" value="Epimerase_deHydtase"/>
</dbReference>
<organism evidence="3 4">
    <name type="scientific">Sulfodiicoccus acidiphilus</name>
    <dbReference type="NCBI Taxonomy" id="1670455"/>
    <lineage>
        <taxon>Archaea</taxon>
        <taxon>Thermoproteota</taxon>
        <taxon>Thermoprotei</taxon>
        <taxon>Sulfolobales</taxon>
        <taxon>Sulfolobaceae</taxon>
        <taxon>Sulfodiicoccus</taxon>
    </lineage>
</organism>
<evidence type="ECO:0000313" key="4">
    <source>
        <dbReference type="Proteomes" id="UP000616143"/>
    </source>
</evidence>
<dbReference type="Gene3D" id="3.90.25.10">
    <property type="entry name" value="UDP-galactose 4-epimerase, domain 1"/>
    <property type="match status" value="1"/>
</dbReference>
<feature type="domain" description="NAD-dependent epimerase/dehydratase" evidence="2">
    <location>
        <begin position="21"/>
        <end position="307"/>
    </location>
</feature>
<dbReference type="SUPFAM" id="SSF51735">
    <property type="entry name" value="NAD(P)-binding Rossmann-fold domains"/>
    <property type="match status" value="1"/>
</dbReference>
<dbReference type="Gene3D" id="3.40.50.720">
    <property type="entry name" value="NAD(P)-binding Rossmann-like Domain"/>
    <property type="match status" value="1"/>
</dbReference>
<comment type="caution">
    <text evidence="3">The sequence shown here is derived from an EMBL/GenBank/DDBJ whole genome shotgun (WGS) entry which is preliminary data.</text>
</comment>
<proteinExistence type="inferred from homology"/>
<reference evidence="3" key="1">
    <citation type="journal article" date="2014" name="Int. J. Syst. Evol. Microbiol.">
        <title>Complete genome sequence of Corynebacterium casei LMG S-19264T (=DSM 44701T), isolated from a smear-ripened cheese.</title>
        <authorList>
            <consortium name="US DOE Joint Genome Institute (JGI-PGF)"/>
            <person name="Walter F."/>
            <person name="Albersmeier A."/>
            <person name="Kalinowski J."/>
            <person name="Ruckert C."/>
        </authorList>
    </citation>
    <scope>NUCLEOTIDE SEQUENCE</scope>
    <source>
        <strain evidence="3">JCM 31740</strain>
    </source>
</reference>